<organism evidence="2 3">
    <name type="scientific">Phaeobacter inhibens</name>
    <dbReference type="NCBI Taxonomy" id="221822"/>
    <lineage>
        <taxon>Bacteria</taxon>
        <taxon>Pseudomonadati</taxon>
        <taxon>Pseudomonadota</taxon>
        <taxon>Alphaproteobacteria</taxon>
        <taxon>Rhodobacterales</taxon>
        <taxon>Roseobacteraceae</taxon>
        <taxon>Phaeobacter</taxon>
    </lineage>
</organism>
<gene>
    <name evidence="2" type="ORF">PhaeoP66_02952</name>
</gene>
<keyword evidence="3" id="KW-1185">Reference proteome</keyword>
<name>A0ABM6RHC8_9RHOB</name>
<reference evidence="2 3" key="2">
    <citation type="journal article" date="2017" name="Int. J. Syst. Evol. Microbiol.">
        <title>Adaptation of Surface-Associated Bacteria to the Open Ocean: A Genomically Distinct Subpopulation of Phaeobacter gallaeciensis Colonizes Pacific Mesozooplankton.</title>
        <authorList>
            <person name="Freese H.M."/>
            <person name="Methner A."/>
            <person name="Overmann J."/>
        </authorList>
    </citation>
    <scope>NUCLEOTIDE SEQUENCE [LARGE SCALE GENOMIC DNA]</scope>
    <source>
        <strain evidence="2 3">P66</strain>
    </source>
</reference>
<dbReference type="Proteomes" id="UP000236536">
    <property type="component" value="Chromosome"/>
</dbReference>
<accession>A0ABM6RHC8</accession>
<dbReference type="EMBL" id="CP010705">
    <property type="protein sequence ID" value="AUQ95706.1"/>
    <property type="molecule type" value="Genomic_DNA"/>
</dbReference>
<feature type="region of interest" description="Disordered" evidence="1">
    <location>
        <begin position="59"/>
        <end position="85"/>
    </location>
</feature>
<sequence>MRLVSPSISIARFGVPVTSWPIRMIGRFVFRAVKANPSPSAIRFFAEAIPSTFLSTVVPKSEHPEGQNQNPGNQGRLHKTVPATN</sequence>
<protein>
    <submittedName>
        <fullName evidence="2">Uncharacterized protein</fullName>
    </submittedName>
</protein>
<evidence type="ECO:0000256" key="1">
    <source>
        <dbReference type="SAM" id="MobiDB-lite"/>
    </source>
</evidence>
<evidence type="ECO:0000313" key="3">
    <source>
        <dbReference type="Proteomes" id="UP000236536"/>
    </source>
</evidence>
<reference evidence="2 3" key="1">
    <citation type="journal article" date="2017" name="Genome Biol. Evol.">
        <title>Trajectories and Drivers of Genome Evolution in Surface-Associated Marine Phaeobacter.</title>
        <authorList>
            <person name="Freese H.M."/>
            <person name="Sikorski J."/>
            <person name="Bunk B."/>
            <person name="Scheuner C."/>
            <person name="Meier-Kolthoff J.P."/>
            <person name="Sproer C."/>
            <person name="Gram L."/>
            <person name="Overmann J."/>
        </authorList>
    </citation>
    <scope>NUCLEOTIDE SEQUENCE [LARGE SCALE GENOMIC DNA]</scope>
    <source>
        <strain evidence="2 3">P66</strain>
    </source>
</reference>
<proteinExistence type="predicted"/>
<evidence type="ECO:0000313" key="2">
    <source>
        <dbReference type="EMBL" id="AUQ95706.1"/>
    </source>
</evidence>